<dbReference type="RefSeq" id="WP_068905724.1">
    <property type="nucleotide sequence ID" value="NZ_JBHUIF010000017.1"/>
</dbReference>
<dbReference type="AlphaFoldDB" id="A0A1C3E3T1"/>
<dbReference type="Proteomes" id="UP000094936">
    <property type="component" value="Unassembled WGS sequence"/>
</dbReference>
<evidence type="ECO:0000313" key="2">
    <source>
        <dbReference type="Proteomes" id="UP000094936"/>
    </source>
</evidence>
<dbReference type="EMBL" id="LYBM01000102">
    <property type="protein sequence ID" value="ODA27908.1"/>
    <property type="molecule type" value="Genomic_DNA"/>
</dbReference>
<proteinExistence type="predicted"/>
<accession>A0A1C3E3T1</accession>
<gene>
    <name evidence="1" type="ORF">A8L45_23275</name>
</gene>
<sequence length="128" mass="14670">MPMTKGLSTEDCENCISYLLDRSEDANTRVAAAESLMYCIGQAPKDALFKVLMDDSEPDYMREEAAGSLGTLWAESEIEYERLIKIPPPLLDEVLCDFDLYNLKLNKLKLGKSLRLFMQRYVDRKFMA</sequence>
<reference evidence="1 2" key="1">
    <citation type="submission" date="2016-05" db="EMBL/GenBank/DDBJ databases">
        <title>Genomic Taxonomy of the Vibrionaceae.</title>
        <authorList>
            <person name="Gomez-Gil B."/>
            <person name="Enciso-Ibarra J."/>
        </authorList>
    </citation>
    <scope>NUCLEOTIDE SEQUENCE [LARGE SCALE GENOMIC DNA]</scope>
    <source>
        <strain evidence="1 2">CAIM 1920</strain>
    </source>
</reference>
<name>A0A1C3E3T1_9GAMM</name>
<evidence type="ECO:0008006" key="3">
    <source>
        <dbReference type="Google" id="ProtNLM"/>
    </source>
</evidence>
<organism evidence="1 2">
    <name type="scientific">Veronia pacifica</name>
    <dbReference type="NCBI Taxonomy" id="1080227"/>
    <lineage>
        <taxon>Bacteria</taxon>
        <taxon>Pseudomonadati</taxon>
        <taxon>Pseudomonadota</taxon>
        <taxon>Gammaproteobacteria</taxon>
        <taxon>Vibrionales</taxon>
        <taxon>Vibrionaceae</taxon>
        <taxon>Veronia</taxon>
    </lineage>
</organism>
<comment type="caution">
    <text evidence="1">The sequence shown here is derived from an EMBL/GenBank/DDBJ whole genome shotgun (WGS) entry which is preliminary data.</text>
</comment>
<keyword evidence="2" id="KW-1185">Reference proteome</keyword>
<protein>
    <recommendedName>
        <fullName evidence="3">HEAT repeat domain-containing protein</fullName>
    </recommendedName>
</protein>
<evidence type="ECO:0000313" key="1">
    <source>
        <dbReference type="EMBL" id="ODA27908.1"/>
    </source>
</evidence>